<dbReference type="OrthoDB" id="8197587at2759"/>
<dbReference type="AlphaFoldDB" id="A0A8J5RFD6"/>
<dbReference type="EMBL" id="JAAOIC020000023">
    <property type="protein sequence ID" value="KAG8040161.1"/>
    <property type="molecule type" value="Genomic_DNA"/>
</dbReference>
<name>A0A8J5RFD6_9HYME</name>
<accession>A0A8J5RFD6</accession>
<gene>
    <name evidence="1" type="ORF">G9C98_000731</name>
</gene>
<comment type="caution">
    <text evidence="1">The sequence shown here is derived from an EMBL/GenBank/DDBJ whole genome shotgun (WGS) entry which is preliminary data.</text>
</comment>
<sequence>MKAEPVNSVNELDEVGNVDELKQGEYFIALPDGRLQRVQYVSRQDLEAMKYFAKIQAENVEPLRGPIYAYQPLQKLQFAPTNLEVQGITAKIQVPVAGKVGAPAKEVAVPVASFSNFNYPEQRFLINF</sequence>
<proteinExistence type="predicted"/>
<keyword evidence="2" id="KW-1185">Reference proteome</keyword>
<evidence type="ECO:0000313" key="1">
    <source>
        <dbReference type="EMBL" id="KAG8040161.1"/>
    </source>
</evidence>
<reference evidence="1" key="2">
    <citation type="submission" date="2021-04" db="EMBL/GenBank/DDBJ databases">
        <title>Genome-wide patterns of bracovirus chromosomal integration into multiple host tissues during parasitism.</title>
        <authorList>
            <person name="Chebbi M.A.C."/>
        </authorList>
    </citation>
    <scope>NUCLEOTIDE SEQUENCE</scope>
    <source>
        <tissue evidence="1">Whole body</tissue>
    </source>
</reference>
<dbReference type="Proteomes" id="UP000729913">
    <property type="component" value="Unassembled WGS sequence"/>
</dbReference>
<organism evidence="1 2">
    <name type="scientific">Cotesia typhae</name>
    <dbReference type="NCBI Taxonomy" id="2053667"/>
    <lineage>
        <taxon>Eukaryota</taxon>
        <taxon>Metazoa</taxon>
        <taxon>Ecdysozoa</taxon>
        <taxon>Arthropoda</taxon>
        <taxon>Hexapoda</taxon>
        <taxon>Insecta</taxon>
        <taxon>Pterygota</taxon>
        <taxon>Neoptera</taxon>
        <taxon>Endopterygota</taxon>
        <taxon>Hymenoptera</taxon>
        <taxon>Apocrita</taxon>
        <taxon>Ichneumonoidea</taxon>
        <taxon>Braconidae</taxon>
        <taxon>Microgastrinae</taxon>
        <taxon>Cotesia</taxon>
    </lineage>
</organism>
<evidence type="ECO:0000313" key="2">
    <source>
        <dbReference type="Proteomes" id="UP000729913"/>
    </source>
</evidence>
<protein>
    <submittedName>
        <fullName evidence="1">Uncharacterized protein</fullName>
    </submittedName>
</protein>
<reference evidence="1" key="1">
    <citation type="submission" date="2020-03" db="EMBL/GenBank/DDBJ databases">
        <authorList>
            <person name="Chebbi M.A."/>
            <person name="Drezen J.M."/>
        </authorList>
    </citation>
    <scope>NUCLEOTIDE SEQUENCE</scope>
    <source>
        <tissue evidence="1">Whole body</tissue>
    </source>
</reference>